<name>A0A9N9XLL4_PHYSR</name>
<sequence>MYLYSACARVENKLPTMSQKLIESHSRIIEKIAEDQGFKEYEVYVNSGSEKGDNYLGVLTAVTVKSDGRKLELILKSTPRDDNARKSSPMRAAFLREIHLYERIFRALRKFQDEFNIAEPFDCYAKLYATSTEEFDEFLVMENLKSDGYQLWNKKIPMNPDHISRVIREYAKFHAANVAMKHNNPALFEIITEDVMYSIWDNEEVMKNRTVFKDYLKTVLDLGYKTVGEDASLIGFLRDVEEEIPKIIFDEFKKSDEYRQSLIHGDAWCNNIMFKYKDPDDTRTPVSLKFIDWQISYVCTPAYDFCYFFLAHSPKEVLDDYKTYLELYYDTFSQQLNYFGCEPEEVFSYSRFIRHINKCMVVGLFACCTVLKVMLCEPTKHLDAKAGKQVDLLESLNSNVNDNEVLRQRIKDIILFVKNNNFLSK</sequence>
<dbReference type="Pfam" id="PF02958">
    <property type="entry name" value="EcKL"/>
    <property type="match status" value="1"/>
</dbReference>
<feature type="domain" description="CHK kinase-like" evidence="1">
    <location>
        <begin position="139"/>
        <end position="338"/>
    </location>
</feature>
<accession>A0A9N9XLL4</accession>
<dbReference type="PANTHER" id="PTHR11012">
    <property type="entry name" value="PROTEIN KINASE-LIKE DOMAIN-CONTAINING"/>
    <property type="match status" value="1"/>
</dbReference>
<dbReference type="PANTHER" id="PTHR11012:SF30">
    <property type="entry name" value="PROTEIN KINASE-LIKE DOMAIN-CONTAINING"/>
    <property type="match status" value="1"/>
</dbReference>
<dbReference type="InterPro" id="IPR011009">
    <property type="entry name" value="Kinase-like_dom_sf"/>
</dbReference>
<evidence type="ECO:0000259" key="1">
    <source>
        <dbReference type="SMART" id="SM00587"/>
    </source>
</evidence>
<gene>
    <name evidence="2" type="ORF">PHYEVI_LOCUS247</name>
</gene>
<dbReference type="InterPro" id="IPR004119">
    <property type="entry name" value="EcKL"/>
</dbReference>
<keyword evidence="3" id="KW-1185">Reference proteome</keyword>
<evidence type="ECO:0000313" key="3">
    <source>
        <dbReference type="Proteomes" id="UP001153712"/>
    </source>
</evidence>
<dbReference type="Proteomes" id="UP001153712">
    <property type="component" value="Chromosome 1"/>
</dbReference>
<dbReference type="EMBL" id="OU900094">
    <property type="protein sequence ID" value="CAG9853776.1"/>
    <property type="molecule type" value="Genomic_DNA"/>
</dbReference>
<organism evidence="2 3">
    <name type="scientific">Phyllotreta striolata</name>
    <name type="common">Striped flea beetle</name>
    <name type="synonym">Crioceris striolata</name>
    <dbReference type="NCBI Taxonomy" id="444603"/>
    <lineage>
        <taxon>Eukaryota</taxon>
        <taxon>Metazoa</taxon>
        <taxon>Ecdysozoa</taxon>
        <taxon>Arthropoda</taxon>
        <taxon>Hexapoda</taxon>
        <taxon>Insecta</taxon>
        <taxon>Pterygota</taxon>
        <taxon>Neoptera</taxon>
        <taxon>Endopterygota</taxon>
        <taxon>Coleoptera</taxon>
        <taxon>Polyphaga</taxon>
        <taxon>Cucujiformia</taxon>
        <taxon>Chrysomeloidea</taxon>
        <taxon>Chrysomelidae</taxon>
        <taxon>Galerucinae</taxon>
        <taxon>Alticini</taxon>
        <taxon>Phyllotreta</taxon>
    </lineage>
</organism>
<evidence type="ECO:0000313" key="2">
    <source>
        <dbReference type="EMBL" id="CAG9853776.1"/>
    </source>
</evidence>
<reference evidence="2" key="1">
    <citation type="submission" date="2022-01" db="EMBL/GenBank/DDBJ databases">
        <authorList>
            <person name="King R."/>
        </authorList>
    </citation>
    <scope>NUCLEOTIDE SEQUENCE</scope>
</reference>
<protein>
    <recommendedName>
        <fullName evidence="1">CHK kinase-like domain-containing protein</fullName>
    </recommendedName>
</protein>
<dbReference type="AlphaFoldDB" id="A0A9N9XLL4"/>
<dbReference type="SUPFAM" id="SSF56112">
    <property type="entry name" value="Protein kinase-like (PK-like)"/>
    <property type="match status" value="1"/>
</dbReference>
<dbReference type="OrthoDB" id="8250698at2759"/>
<dbReference type="Gene3D" id="3.90.1200.10">
    <property type="match status" value="1"/>
</dbReference>
<dbReference type="InterPro" id="IPR015897">
    <property type="entry name" value="CHK_kinase-like"/>
</dbReference>
<proteinExistence type="predicted"/>
<dbReference type="SMART" id="SM00587">
    <property type="entry name" value="CHK"/>
    <property type="match status" value="1"/>
</dbReference>